<feature type="modified residue" description="4-aspartylphosphate" evidence="5">
    <location>
        <position position="74"/>
    </location>
</feature>
<organism evidence="8 9">
    <name type="scientific">Nitrosospira briensis</name>
    <dbReference type="NCBI Taxonomy" id="35799"/>
    <lineage>
        <taxon>Bacteria</taxon>
        <taxon>Pseudomonadati</taxon>
        <taxon>Pseudomonadota</taxon>
        <taxon>Betaproteobacteria</taxon>
        <taxon>Nitrosomonadales</taxon>
        <taxon>Nitrosomonadaceae</taxon>
        <taxon>Nitrosospira</taxon>
    </lineage>
</organism>
<dbReference type="STRING" id="1266925.GCA_000619905_00448"/>
<keyword evidence="3 8" id="KW-0238">DNA-binding</keyword>
<sequence>MGFELPRLFSGYIGKMAYDQTIRVFLADDHRLFRDGLKRILGETTDIVVVGEASDGFDALEKIHLGGWDVALLDVSMPGMSGLEVLKRIMIDDKKHQVLMLSTYHEDEYAIRAIRAGASAYLTKNSPTDLLISVIRRLANGKKYIDAALAEKLLFDLGPTSKMPHSILSDREFTVLKLITAGLSLTQIAQKLALSAKTVSTYRARLLEKMKMQNNAQLIRYVTEHKLLE</sequence>
<feature type="domain" description="Response regulatory" evidence="7">
    <location>
        <begin position="23"/>
        <end position="139"/>
    </location>
</feature>
<evidence type="ECO:0000313" key="9">
    <source>
        <dbReference type="Proteomes" id="UP000183107"/>
    </source>
</evidence>
<gene>
    <name evidence="8" type="ORF">SAMN05216386_0416</name>
</gene>
<evidence type="ECO:0000313" key="8">
    <source>
        <dbReference type="EMBL" id="SFN31242.1"/>
    </source>
</evidence>
<dbReference type="Pfam" id="PF00072">
    <property type="entry name" value="Response_reg"/>
    <property type="match status" value="1"/>
</dbReference>
<dbReference type="InterPro" id="IPR016032">
    <property type="entry name" value="Sig_transdc_resp-reg_C-effctor"/>
</dbReference>
<keyword evidence="4" id="KW-0804">Transcription</keyword>
<dbReference type="PROSITE" id="PS50043">
    <property type="entry name" value="HTH_LUXR_2"/>
    <property type="match status" value="1"/>
</dbReference>
<accession>A0A1I4XZL3</accession>
<dbReference type="InterPro" id="IPR039420">
    <property type="entry name" value="WalR-like"/>
</dbReference>
<dbReference type="InterPro" id="IPR058245">
    <property type="entry name" value="NreC/VraR/RcsB-like_REC"/>
</dbReference>
<dbReference type="SMART" id="SM00448">
    <property type="entry name" value="REC"/>
    <property type="match status" value="1"/>
</dbReference>
<dbReference type="Gene3D" id="3.40.50.2300">
    <property type="match status" value="1"/>
</dbReference>
<evidence type="ECO:0000259" key="7">
    <source>
        <dbReference type="PROSITE" id="PS50110"/>
    </source>
</evidence>
<dbReference type="CDD" id="cd17535">
    <property type="entry name" value="REC_NarL-like"/>
    <property type="match status" value="1"/>
</dbReference>
<dbReference type="Proteomes" id="UP000183107">
    <property type="component" value="Unassembled WGS sequence"/>
</dbReference>
<keyword evidence="1 5" id="KW-0597">Phosphoprotein</keyword>
<dbReference type="EMBL" id="FOVJ01000001">
    <property type="protein sequence ID" value="SFN31242.1"/>
    <property type="molecule type" value="Genomic_DNA"/>
</dbReference>
<evidence type="ECO:0000256" key="1">
    <source>
        <dbReference type="ARBA" id="ARBA00022553"/>
    </source>
</evidence>
<keyword evidence="2" id="KW-0805">Transcription regulation</keyword>
<dbReference type="Pfam" id="PF00196">
    <property type="entry name" value="GerE"/>
    <property type="match status" value="1"/>
</dbReference>
<dbReference type="PANTHER" id="PTHR43214:SF41">
    <property type="entry name" value="NITRATE_NITRITE RESPONSE REGULATOR PROTEIN NARP"/>
    <property type="match status" value="1"/>
</dbReference>
<evidence type="ECO:0000256" key="4">
    <source>
        <dbReference type="ARBA" id="ARBA00023163"/>
    </source>
</evidence>
<feature type="domain" description="HTH luxR-type" evidence="6">
    <location>
        <begin position="161"/>
        <end position="226"/>
    </location>
</feature>
<proteinExistence type="predicted"/>
<dbReference type="SUPFAM" id="SSF52172">
    <property type="entry name" value="CheY-like"/>
    <property type="match status" value="1"/>
</dbReference>
<keyword evidence="9" id="KW-1185">Reference proteome</keyword>
<dbReference type="InterPro" id="IPR000792">
    <property type="entry name" value="Tscrpt_reg_LuxR_C"/>
</dbReference>
<dbReference type="SUPFAM" id="SSF46894">
    <property type="entry name" value="C-terminal effector domain of the bipartite response regulators"/>
    <property type="match status" value="1"/>
</dbReference>
<evidence type="ECO:0000256" key="5">
    <source>
        <dbReference type="PROSITE-ProRule" id="PRU00169"/>
    </source>
</evidence>
<evidence type="ECO:0000259" key="6">
    <source>
        <dbReference type="PROSITE" id="PS50043"/>
    </source>
</evidence>
<dbReference type="CDD" id="cd06170">
    <property type="entry name" value="LuxR_C_like"/>
    <property type="match status" value="1"/>
</dbReference>
<evidence type="ECO:0000256" key="2">
    <source>
        <dbReference type="ARBA" id="ARBA00023015"/>
    </source>
</evidence>
<protein>
    <submittedName>
        <fullName evidence="8">DNA-binding response regulator, NarL/FixJ family, contains REC and HTH domains</fullName>
    </submittedName>
</protein>
<reference evidence="9" key="1">
    <citation type="submission" date="2016-10" db="EMBL/GenBank/DDBJ databases">
        <authorList>
            <person name="Varghese N."/>
        </authorList>
    </citation>
    <scope>NUCLEOTIDE SEQUENCE [LARGE SCALE GENOMIC DNA]</scope>
    <source>
        <strain evidence="9">Nsp8</strain>
    </source>
</reference>
<evidence type="ECO:0000256" key="3">
    <source>
        <dbReference type="ARBA" id="ARBA00023125"/>
    </source>
</evidence>
<dbReference type="GO" id="GO:0003677">
    <property type="term" value="F:DNA binding"/>
    <property type="evidence" value="ECO:0007669"/>
    <property type="project" value="UniProtKB-KW"/>
</dbReference>
<dbReference type="PROSITE" id="PS50110">
    <property type="entry name" value="RESPONSE_REGULATORY"/>
    <property type="match status" value="1"/>
</dbReference>
<dbReference type="GO" id="GO:0000160">
    <property type="term" value="P:phosphorelay signal transduction system"/>
    <property type="evidence" value="ECO:0007669"/>
    <property type="project" value="InterPro"/>
</dbReference>
<dbReference type="PANTHER" id="PTHR43214">
    <property type="entry name" value="TWO-COMPONENT RESPONSE REGULATOR"/>
    <property type="match status" value="1"/>
</dbReference>
<dbReference type="InterPro" id="IPR011006">
    <property type="entry name" value="CheY-like_superfamily"/>
</dbReference>
<dbReference type="PRINTS" id="PR00038">
    <property type="entry name" value="HTHLUXR"/>
</dbReference>
<dbReference type="InterPro" id="IPR001789">
    <property type="entry name" value="Sig_transdc_resp-reg_receiver"/>
</dbReference>
<dbReference type="GO" id="GO:0006355">
    <property type="term" value="P:regulation of DNA-templated transcription"/>
    <property type="evidence" value="ECO:0007669"/>
    <property type="project" value="InterPro"/>
</dbReference>
<dbReference type="AlphaFoldDB" id="A0A1I4XZL3"/>
<dbReference type="SMART" id="SM00421">
    <property type="entry name" value="HTH_LUXR"/>
    <property type="match status" value="1"/>
</dbReference>
<name>A0A1I4XZL3_9PROT</name>